<dbReference type="EMBL" id="LC088674">
    <property type="protein sequence ID" value="BAV58362.1"/>
    <property type="molecule type" value="mRNA"/>
</dbReference>
<reference evidence="1" key="1">
    <citation type="submission" date="2015-10" db="EMBL/GenBank/DDBJ databases">
        <title>Evolution of the mating-type locus in an isomorphic haploid-diploid life cycle and isogamy.</title>
        <authorList>
            <person name="Yamazaki T."/>
            <person name="Suzuki R."/>
            <person name="Ichihara K."/>
            <person name="Toyoda A."/>
            <person name="Kuwano K."/>
            <person name="Kawano S."/>
        </authorList>
    </citation>
    <scope>NUCLEOTIDE SEQUENCE</scope>
    <source>
        <strain evidence="1">MGEC-1</strain>
    </source>
</reference>
<protein>
    <submittedName>
        <fullName evidence="1">Uncharacterized protein</fullName>
    </submittedName>
</protein>
<organism evidence="1">
    <name type="scientific">Ulva partita</name>
    <dbReference type="NCBI Taxonomy" id="1605170"/>
    <lineage>
        <taxon>Eukaryota</taxon>
        <taxon>Viridiplantae</taxon>
        <taxon>Chlorophyta</taxon>
        <taxon>core chlorophytes</taxon>
        <taxon>Ulvophyceae</taxon>
        <taxon>OUU clade</taxon>
        <taxon>Ulvales</taxon>
        <taxon>Ulvaceae</taxon>
        <taxon>Ulva</taxon>
    </lineage>
</organism>
<sequence length="55" mass="6239">MLTREELLASMRASVGAELATLGNVRRAMYRRWGLLRSRLCWPHTTPASECLGLH</sequence>
<name>A0A1C9ZPX8_9CHLO</name>
<dbReference type="AlphaFoldDB" id="A0A1C9ZPX8"/>
<evidence type="ECO:0000313" key="1">
    <source>
        <dbReference type="EMBL" id="BAV58362.1"/>
    </source>
</evidence>
<proteinExistence type="evidence at transcript level"/>
<accession>A0A1C9ZPX8</accession>
<gene>
    <name evidence="1" type="primary">7636f</name>
</gene>